<keyword evidence="5 9" id="KW-0479">Metal-binding</keyword>
<feature type="region of interest" description="Disordered" evidence="10">
    <location>
        <begin position="716"/>
        <end position="792"/>
    </location>
</feature>
<keyword evidence="7 11" id="KW-1133">Transmembrane helix</keyword>
<dbReference type="CDD" id="cd09392">
    <property type="entry name" value="LIM2_Lrg1p_like"/>
    <property type="match status" value="1"/>
</dbReference>
<dbReference type="GO" id="GO:0007165">
    <property type="term" value="P:signal transduction"/>
    <property type="evidence" value="ECO:0007669"/>
    <property type="project" value="InterPro"/>
</dbReference>
<feature type="compositionally biased region" description="Polar residues" evidence="10">
    <location>
        <begin position="1"/>
        <end position="25"/>
    </location>
</feature>
<feature type="compositionally biased region" description="Polar residues" evidence="10">
    <location>
        <begin position="716"/>
        <end position="726"/>
    </location>
</feature>
<dbReference type="Pfam" id="PF01652">
    <property type="entry name" value="IF4E"/>
    <property type="match status" value="1"/>
</dbReference>
<feature type="domain" description="LIM zinc-binding" evidence="12">
    <location>
        <begin position="859"/>
        <end position="919"/>
    </location>
</feature>
<proteinExistence type="inferred from homology"/>
<evidence type="ECO:0000256" key="4">
    <source>
        <dbReference type="ARBA" id="ARBA00022692"/>
    </source>
</evidence>
<dbReference type="GO" id="GO:0022857">
    <property type="term" value="F:transmembrane transporter activity"/>
    <property type="evidence" value="ECO:0007669"/>
    <property type="project" value="InterPro"/>
</dbReference>
<keyword evidence="15" id="KW-1185">Reference proteome</keyword>
<organism evidence="14 15">
    <name type="scientific">Ceratobasidium theobromae</name>
    <dbReference type="NCBI Taxonomy" id="1582974"/>
    <lineage>
        <taxon>Eukaryota</taxon>
        <taxon>Fungi</taxon>
        <taxon>Dikarya</taxon>
        <taxon>Basidiomycota</taxon>
        <taxon>Agaricomycotina</taxon>
        <taxon>Agaricomycetes</taxon>
        <taxon>Cantharellales</taxon>
        <taxon>Ceratobasidiaceae</taxon>
        <taxon>Ceratobasidium</taxon>
    </lineage>
</organism>
<dbReference type="Pfam" id="PF00412">
    <property type="entry name" value="LIM"/>
    <property type="match status" value="2"/>
</dbReference>
<feature type="compositionally biased region" description="Polar residues" evidence="10">
    <location>
        <begin position="1904"/>
        <end position="1914"/>
    </location>
</feature>
<dbReference type="Proteomes" id="UP000383932">
    <property type="component" value="Unassembled WGS sequence"/>
</dbReference>
<evidence type="ECO:0000256" key="3">
    <source>
        <dbReference type="ARBA" id="ARBA00022448"/>
    </source>
</evidence>
<feature type="region of interest" description="Disordered" evidence="10">
    <location>
        <begin position="1870"/>
        <end position="2034"/>
    </location>
</feature>
<keyword evidence="9" id="KW-0440">LIM domain</keyword>
<dbReference type="GO" id="GO:0016020">
    <property type="term" value="C:membrane"/>
    <property type="evidence" value="ECO:0007669"/>
    <property type="project" value="UniProtKB-SubCell"/>
</dbReference>
<dbReference type="PROSITE" id="PS50023">
    <property type="entry name" value="LIM_DOMAIN_2"/>
    <property type="match status" value="2"/>
</dbReference>
<evidence type="ECO:0000256" key="11">
    <source>
        <dbReference type="SAM" id="Phobius"/>
    </source>
</evidence>
<evidence type="ECO:0000313" key="15">
    <source>
        <dbReference type="Proteomes" id="UP000383932"/>
    </source>
</evidence>
<evidence type="ECO:0000259" key="12">
    <source>
        <dbReference type="PROSITE" id="PS50023"/>
    </source>
</evidence>
<dbReference type="GO" id="GO:0003723">
    <property type="term" value="F:RNA binding"/>
    <property type="evidence" value="ECO:0007669"/>
    <property type="project" value="InterPro"/>
</dbReference>
<feature type="transmembrane region" description="Helical" evidence="11">
    <location>
        <begin position="637"/>
        <end position="658"/>
    </location>
</feature>
<keyword evidence="4 11" id="KW-0812">Transmembrane</keyword>
<feature type="compositionally biased region" description="Low complexity" evidence="10">
    <location>
        <begin position="780"/>
        <end position="792"/>
    </location>
</feature>
<dbReference type="SMART" id="SM00132">
    <property type="entry name" value="LIM"/>
    <property type="match status" value="2"/>
</dbReference>
<dbReference type="InterPro" id="IPR001040">
    <property type="entry name" value="TIF_eIF_4E"/>
</dbReference>
<comment type="similarity">
    <text evidence="2">Belongs to the SLC35F solute transporter family.</text>
</comment>
<dbReference type="GO" id="GO:0046872">
    <property type="term" value="F:metal ion binding"/>
    <property type="evidence" value="ECO:0007669"/>
    <property type="project" value="UniProtKB-KW"/>
</dbReference>
<dbReference type="FunFam" id="2.10.110.10:FF:000058">
    <property type="entry name" value="Rho GTPase activator Lrg11"/>
    <property type="match status" value="1"/>
</dbReference>
<feature type="compositionally biased region" description="Pro residues" evidence="10">
    <location>
        <begin position="1445"/>
        <end position="1459"/>
    </location>
</feature>
<dbReference type="GO" id="GO:0030695">
    <property type="term" value="F:GTPase regulator activity"/>
    <property type="evidence" value="ECO:0007669"/>
    <property type="project" value="UniProtKB-ARBA"/>
</dbReference>
<dbReference type="PROSITE" id="PS00478">
    <property type="entry name" value="LIM_DOMAIN_1"/>
    <property type="match status" value="2"/>
</dbReference>
<dbReference type="PROSITE" id="PS50238">
    <property type="entry name" value="RHOGAP"/>
    <property type="match status" value="1"/>
</dbReference>
<feature type="compositionally biased region" description="Polar residues" evidence="10">
    <location>
        <begin position="37"/>
        <end position="55"/>
    </location>
</feature>
<gene>
    <name evidence="14" type="ORF">CTheo_2075</name>
</gene>
<feature type="region of interest" description="Disordered" evidence="10">
    <location>
        <begin position="1403"/>
        <end position="1465"/>
    </location>
</feature>
<dbReference type="InterPro" id="IPR052221">
    <property type="entry name" value="SLC35F_Transporter"/>
</dbReference>
<feature type="domain" description="LIM zinc-binding" evidence="12">
    <location>
        <begin position="796"/>
        <end position="858"/>
    </location>
</feature>
<dbReference type="InterPro" id="IPR001781">
    <property type="entry name" value="Znf_LIM"/>
</dbReference>
<feature type="region of interest" description="Disordered" evidence="10">
    <location>
        <begin position="304"/>
        <end position="346"/>
    </location>
</feature>
<evidence type="ECO:0000256" key="6">
    <source>
        <dbReference type="ARBA" id="ARBA00022833"/>
    </source>
</evidence>
<dbReference type="InterPro" id="IPR008936">
    <property type="entry name" value="Rho_GTPase_activation_prot"/>
</dbReference>
<evidence type="ECO:0000259" key="13">
    <source>
        <dbReference type="PROSITE" id="PS50238"/>
    </source>
</evidence>
<evidence type="ECO:0000313" key="14">
    <source>
        <dbReference type="EMBL" id="KAB5594444.1"/>
    </source>
</evidence>
<dbReference type="PANTHER" id="PTHR14233">
    <property type="entry name" value="DUF914-RELATED"/>
    <property type="match status" value="1"/>
</dbReference>
<feature type="transmembrane region" description="Helical" evidence="11">
    <location>
        <begin position="663"/>
        <end position="682"/>
    </location>
</feature>
<dbReference type="SUPFAM" id="SSF55418">
    <property type="entry name" value="eIF4e-like"/>
    <property type="match status" value="1"/>
</dbReference>
<dbReference type="Gene3D" id="1.10.555.10">
    <property type="entry name" value="Rho GTPase activation protein"/>
    <property type="match status" value="1"/>
</dbReference>
<evidence type="ECO:0000256" key="2">
    <source>
        <dbReference type="ARBA" id="ARBA00007863"/>
    </source>
</evidence>
<dbReference type="Pfam" id="PF06027">
    <property type="entry name" value="SLC35F"/>
    <property type="match status" value="1"/>
</dbReference>
<keyword evidence="8 11" id="KW-0472">Membrane</keyword>
<dbReference type="Gene3D" id="3.30.760.10">
    <property type="entry name" value="RNA Cap, Translation Initiation Factor Eif4e"/>
    <property type="match status" value="1"/>
</dbReference>
<accession>A0A5N5QRW3</accession>
<dbReference type="SUPFAM" id="SSF48350">
    <property type="entry name" value="GTPase activation domain, GAP"/>
    <property type="match status" value="1"/>
</dbReference>
<reference evidence="14 15" key="1">
    <citation type="journal article" date="2019" name="Fungal Biol. Biotechnol.">
        <title>Draft genome sequence of fastidious pathogen Ceratobasidium theobromae, which causes vascular-streak dieback in Theobroma cacao.</title>
        <authorList>
            <person name="Ali S.S."/>
            <person name="Asman A."/>
            <person name="Shao J."/>
            <person name="Firmansyah A.P."/>
            <person name="Susilo A.W."/>
            <person name="Rosmana A."/>
            <person name="McMahon P."/>
            <person name="Junaid M."/>
            <person name="Guest D."/>
            <person name="Kheng T.Y."/>
            <person name="Meinhardt L.W."/>
            <person name="Bailey B.A."/>
        </authorList>
    </citation>
    <scope>NUCLEOTIDE SEQUENCE [LARGE SCALE GENOMIC DNA]</scope>
    <source>
        <strain evidence="14 15">CT2</strain>
    </source>
</reference>
<feature type="transmembrane region" description="Helical" evidence="11">
    <location>
        <begin position="609"/>
        <end position="631"/>
    </location>
</feature>
<dbReference type="InterPro" id="IPR009262">
    <property type="entry name" value="SLC35_F1/F2/F6"/>
</dbReference>
<dbReference type="CDD" id="cd09391">
    <property type="entry name" value="LIM1_Lrg1p_like"/>
    <property type="match status" value="1"/>
</dbReference>
<dbReference type="OrthoDB" id="20689at2759"/>
<dbReference type="InterPro" id="IPR000198">
    <property type="entry name" value="RhoGAP_dom"/>
</dbReference>
<sequence>MAGNPSYFSNHSQTRLTTPSSGTNASSSPVSTPTSSGANGNSLAGPNSRSRSTSGAAPPSAIRSKHFSLSVSGTEKPSSEKGRGNSADRSGNGGGLPAVHPLKSTWVVWFYQRQNRAPQTLINYEEGIKRITSFSSVESFWSIFTHLNPPSNLQPTTDYLVFHSGVQRPVWEDPMNASGGKWSIRLRKGVADRLWEDLILALIGDQFEDEDEVCGCVLSVRIQEDIISVWNKDESNSQVLNRIRETIRRVLNLPTSTIFEYKSHNESLQDKSSFRKLPPAHDRVHHSLTVFFAEHLSRMDTTHIQESARPGRVQPSRSSSSLTSNKSGISNHQDSGAVEQGQSGPREARPPLDYGSFGAFWASVVARVQSIWTRRFVLALLHLYHLYVGYDYRVDEPELGSADDADVLLVRLSGCALFELVILGYRYFSLFIVYTPYTIFKYGFAGWGKVIIKDGWKYFILAACDVEGNFMVVKAYEYTNLLSCMLLDSWAIPACAFFAWLYMRPKYHWTQLIGILICVAGMGMLVASDHLTKSGLTTASSMVKGDLFMLAGATLYGFTNATEQEFLVRKRPLYEVVGQLGMYGMIINGIQASGLEHDAMRMANWSGSVIGLLFAYTIAMFILYTTAPLIYRAASSVYYNLSLLSSDFYGLLFGLGLYHYRPYWLYFVAFVVILGGLVAYFWHSTPEEQGTLDPQMPEYVRRGLEDSKVLDWPATLPSTTTMSRSPAKQHAPLDDDELIPPAPSPNARTPPGSPRLNGYLSASRPTTPARLSARSDDSHSLLSPSGPALSSSSHPSLCSACGQPMTAQFVRALGTVFHLECFRCRDCNSVVASKFFPIDGPDGRQQPLCERDYFKRLNLICAKCDMALRGSYITACDKKYHVEHFTCSVCPTLFGPQDSYYEHDGAVFCHWHYSTRFAVKCVGCNSAILKQFVEINRNQRDSAFHPECYLIHKFWNVKVVPRPPALPILPPPIADPNTPAPTQLTYVAEEQQTTAASLKAAQLKMEAQVYAIWTNLSAFEESSAACISDMLTHVSAGIYIDAIRMAEKFILHVEVLFAAIDEIEDRFAALGAKGMSHVREARMLCRKTVDLFTLLSHSSSNDPKHTGSGMTQELLALVTGLAHYLKILIRIALTGSLKLERELADGGLALGRFLERMKALAKSGGDVRARRLVSAESTPNGALDITVAAYGYRSLAPEIAGESPFAAAAGVGMNSPSDLCAVCGFTVEEDCVRLGTYQRWHSGCVKCARDECGRTAVAPLPPHLQAPEKKPDDDEGGSKKVSSVRRPPAEVGKFVYEPKSEDSNPVLIAAIYCTDHGSVPPCRIGFESVSRLEQYAFLLNVALRRLFLLLRKRGAIGSDLDLSSTSSSSHHRDSDIMRMKSVHLDRKLSATARLPKRSTIVESPTGKVAQRTDVGAQKTGGQGTMVVPGQSAPPSQAGSMHHVPLPTPTPTPGPGPAPAPITVRQPQPRLNQNQTQARELNLNQAPNVTPAPAADSPTGTSAVLRPAFARNNTQVRIVDDMLASPVGEDQFDGDSGEGLTLGDIPQLVEAEQRRSLPRQGGRKLIAELGPLEQLIVKHVAVLYLMRSPIRDAIDMDELGELLEAKKNTFWGKLFKGGKDKQGIKKKGVFGVPLELLVEREGVESLLGASRSTVRVPTFVEDIVSAMKQMDMSVEGIFRKNGNIRRMNNVIESIDRDPTSVDFAQENPVQLAALLKKFLREMPDPLLTYRLYRVWLAAQAVTVEKDKTRLLHLVTLLLPKAHRDTMEVLFVFLKWVSLFSHVDEETGSKMDLVNLATVITPSILYSRGRDAAREESFIAIGVVTRLLEDQDTFFTVPDDFLWILGNIEAFNGALDMPMRDVQRRAEQFLRTRRPGTSPSNNNPPQQPQLPPQGYLPPGGPRSDSHTMTSRPSDQNLARGRQGSNPLDARPPPRINGNGAGGRSQSTERPPPPQQMRSEVSAAPAPVHAGLGHTQFTHPLPVAPGMSSMNQAPPSPRMTPREGAWRTSPGTPVSRPPSQVLARPSMEYAQQSQYHA</sequence>
<name>A0A5N5QRW3_9AGAM</name>
<evidence type="ECO:0000256" key="8">
    <source>
        <dbReference type="ARBA" id="ARBA00023136"/>
    </source>
</evidence>
<feature type="transmembrane region" description="Helical" evidence="11">
    <location>
        <begin position="481"/>
        <end position="503"/>
    </location>
</feature>
<evidence type="ECO:0000256" key="10">
    <source>
        <dbReference type="SAM" id="MobiDB-lite"/>
    </source>
</evidence>
<dbReference type="EMBL" id="SSOP01000020">
    <property type="protein sequence ID" value="KAB5594444.1"/>
    <property type="molecule type" value="Genomic_DNA"/>
</dbReference>
<keyword evidence="3" id="KW-0813">Transport</keyword>
<feature type="compositionally biased region" description="Basic and acidic residues" evidence="10">
    <location>
        <begin position="1266"/>
        <end position="1278"/>
    </location>
</feature>
<feature type="compositionally biased region" description="Polar residues" evidence="10">
    <location>
        <begin position="67"/>
        <end position="76"/>
    </location>
</feature>
<dbReference type="PANTHER" id="PTHR14233:SF4">
    <property type="entry name" value="SOLUTE CARRIER FAMILY 35 MEMBER F2"/>
    <property type="match status" value="1"/>
</dbReference>
<dbReference type="Gene3D" id="2.10.110.10">
    <property type="entry name" value="Cysteine Rich Protein"/>
    <property type="match status" value="2"/>
</dbReference>
<protein>
    <submittedName>
        <fullName evidence="14">Rho-type GTPase-activating protein 1</fullName>
    </submittedName>
</protein>
<evidence type="ECO:0000256" key="7">
    <source>
        <dbReference type="ARBA" id="ARBA00022989"/>
    </source>
</evidence>
<keyword evidence="6 9" id="KW-0862">Zinc</keyword>
<feature type="compositionally biased region" description="Low complexity" evidence="10">
    <location>
        <begin position="316"/>
        <end position="330"/>
    </location>
</feature>
<dbReference type="SMART" id="SM00324">
    <property type="entry name" value="RhoGAP"/>
    <property type="match status" value="1"/>
</dbReference>
<dbReference type="GO" id="GO:0003743">
    <property type="term" value="F:translation initiation factor activity"/>
    <property type="evidence" value="ECO:0007669"/>
    <property type="project" value="InterPro"/>
</dbReference>
<dbReference type="InterPro" id="IPR023398">
    <property type="entry name" value="TIF_eIF4e-like"/>
</dbReference>
<evidence type="ECO:0000256" key="5">
    <source>
        <dbReference type="ARBA" id="ARBA00022723"/>
    </source>
</evidence>
<feature type="transmembrane region" description="Helical" evidence="11">
    <location>
        <begin position="509"/>
        <end position="527"/>
    </location>
</feature>
<feature type="compositionally biased region" description="Pro residues" evidence="10">
    <location>
        <begin position="1883"/>
        <end position="1898"/>
    </location>
</feature>
<feature type="region of interest" description="Disordered" evidence="10">
    <location>
        <begin position="1258"/>
        <end position="1286"/>
    </location>
</feature>
<evidence type="ECO:0000256" key="9">
    <source>
        <dbReference type="PROSITE-ProRule" id="PRU00125"/>
    </source>
</evidence>
<dbReference type="SUPFAM" id="SSF57716">
    <property type="entry name" value="Glucocorticoid receptor-like (DNA-binding domain)"/>
    <property type="match status" value="2"/>
</dbReference>
<feature type="compositionally biased region" description="Low complexity" evidence="10">
    <location>
        <begin position="26"/>
        <end position="36"/>
    </location>
</feature>
<feature type="compositionally biased region" description="Low complexity" evidence="10">
    <location>
        <begin position="1873"/>
        <end position="1882"/>
    </location>
</feature>
<dbReference type="Pfam" id="PF00620">
    <property type="entry name" value="RhoGAP"/>
    <property type="match status" value="1"/>
</dbReference>
<feature type="region of interest" description="Disordered" evidence="10">
    <location>
        <begin position="1"/>
        <end position="97"/>
    </location>
</feature>
<feature type="domain" description="Rho-GAP" evidence="13">
    <location>
        <begin position="1631"/>
        <end position="1833"/>
    </location>
</feature>
<comment type="caution">
    <text evidence="14">The sequence shown here is derived from an EMBL/GenBank/DDBJ whole genome shotgun (WGS) entry which is preliminary data.</text>
</comment>
<evidence type="ECO:0000256" key="1">
    <source>
        <dbReference type="ARBA" id="ARBA00004141"/>
    </source>
</evidence>
<comment type="subcellular location">
    <subcellularLocation>
        <location evidence="1">Membrane</location>
        <topology evidence="1">Multi-pass membrane protein</topology>
    </subcellularLocation>
</comment>